<dbReference type="NCBIfam" id="TIGR00879">
    <property type="entry name" value="SP"/>
    <property type="match status" value="1"/>
</dbReference>
<dbReference type="PANTHER" id="PTHR48021">
    <property type="match status" value="1"/>
</dbReference>
<feature type="transmembrane region" description="Helical" evidence="9">
    <location>
        <begin position="205"/>
        <end position="222"/>
    </location>
</feature>
<dbReference type="InterPro" id="IPR020846">
    <property type="entry name" value="MFS_dom"/>
</dbReference>
<feature type="transmembrane region" description="Helical" evidence="9">
    <location>
        <begin position="88"/>
        <end position="111"/>
    </location>
</feature>
<feature type="transmembrane region" description="Helical" evidence="9">
    <location>
        <begin position="275"/>
        <end position="299"/>
    </location>
</feature>
<evidence type="ECO:0000256" key="8">
    <source>
        <dbReference type="RuleBase" id="RU003346"/>
    </source>
</evidence>
<reference evidence="11" key="1">
    <citation type="submission" date="2021-06" db="EMBL/GenBank/DDBJ databases">
        <authorList>
            <person name="Hodson N. C."/>
            <person name="Mongue J. A."/>
            <person name="Jaron S. K."/>
        </authorList>
    </citation>
    <scope>NUCLEOTIDE SEQUENCE</scope>
</reference>
<comment type="similarity">
    <text evidence="7">Belongs to the major facilitator superfamily. Sugar transporter (TC 2.A.1.1) family. Trehalose transporter subfamily.</text>
</comment>
<feature type="transmembrane region" description="Helical" evidence="9">
    <location>
        <begin position="319"/>
        <end position="339"/>
    </location>
</feature>
<dbReference type="CDD" id="cd17358">
    <property type="entry name" value="MFS_GLUT6_8_Class3_like"/>
    <property type="match status" value="1"/>
</dbReference>
<feature type="transmembrane region" description="Helical" evidence="9">
    <location>
        <begin position="452"/>
        <end position="470"/>
    </location>
</feature>
<feature type="domain" description="Major facilitator superfamily (MFS) profile" evidence="10">
    <location>
        <begin position="48"/>
        <end position="474"/>
    </location>
</feature>
<evidence type="ECO:0000256" key="9">
    <source>
        <dbReference type="SAM" id="Phobius"/>
    </source>
</evidence>
<dbReference type="PROSITE" id="PS50850">
    <property type="entry name" value="MFS"/>
    <property type="match status" value="1"/>
</dbReference>
<feature type="transmembrane region" description="Helical" evidence="9">
    <location>
        <begin position="382"/>
        <end position="407"/>
    </location>
</feature>
<keyword evidence="12" id="KW-1185">Reference proteome</keyword>
<gene>
    <name evidence="11" type="ORF">AFUS01_LOCUS15503</name>
</gene>
<feature type="transmembrane region" description="Helical" evidence="9">
    <location>
        <begin position="419"/>
        <end position="440"/>
    </location>
</feature>
<dbReference type="InterPro" id="IPR005828">
    <property type="entry name" value="MFS_sugar_transport-like"/>
</dbReference>
<evidence type="ECO:0000256" key="5">
    <source>
        <dbReference type="ARBA" id="ARBA00023136"/>
    </source>
</evidence>
<feature type="transmembrane region" description="Helical" evidence="9">
    <location>
        <begin position="46"/>
        <end position="68"/>
    </location>
</feature>
<protein>
    <recommendedName>
        <fullName evidence="10">Major facilitator superfamily (MFS) profile domain-containing protein</fullName>
    </recommendedName>
</protein>
<evidence type="ECO:0000313" key="12">
    <source>
        <dbReference type="Proteomes" id="UP000708208"/>
    </source>
</evidence>
<sequence length="492" mass="54661">MERVYKFFLHPTRRSEYQQIDDEDANNNLSKSGVEKNFVPKRFPQYLATFIATIGTFSHGNSLGWSAPALPNIEKNGDFENFKSNSDIATWIGAITLLGCFFSGFFVGIVVQRIGRKWTLLANGPIFIVGWLCIAFAPEVEWILAGRFITGFCGAGTTLTVLIYVSEISEANIRGTLCNAIGLAAGIGTLTTTALGSYIPWNTLSFINAFIPVIFTIGVIFIPESPQFLLAQGKVNQAITSLKWLRGATSYEEIRDEFNSIKARKEKKDVKFSELMCASVLKPFGICLMLMFFQQFGGIKGVMFYSVDVFKYAGTNIDANLSAITIAAVQVFFLFLSTLTVEKWGRRNSIMFSELGMALSLIALGVYFYLKENVDQATQNLGWLPLTSLIVYVLCYNLGVGPVTWTLMGELLHSNGKGLTSSITTAFSYGMAFLITKLFIDMQAALTSYGCYWFFASVSFLGFIFCFVALPETKGKNLLEIQQIFAKDRLRD</sequence>
<dbReference type="GO" id="GO:0005886">
    <property type="term" value="C:plasma membrane"/>
    <property type="evidence" value="ECO:0007669"/>
    <property type="project" value="UniProtKB-SubCell"/>
</dbReference>
<feature type="transmembrane region" description="Helical" evidence="9">
    <location>
        <begin position="143"/>
        <end position="165"/>
    </location>
</feature>
<dbReference type="InterPro" id="IPR003663">
    <property type="entry name" value="Sugar/inositol_transpt"/>
</dbReference>
<evidence type="ECO:0000313" key="11">
    <source>
        <dbReference type="EMBL" id="CAG7726595.1"/>
    </source>
</evidence>
<dbReference type="Proteomes" id="UP000708208">
    <property type="component" value="Unassembled WGS sequence"/>
</dbReference>
<keyword evidence="8" id="KW-0813">Transport</keyword>
<accession>A0A8J2KIS2</accession>
<evidence type="ECO:0000256" key="7">
    <source>
        <dbReference type="ARBA" id="ARBA00024348"/>
    </source>
</evidence>
<keyword evidence="2" id="KW-1003">Cell membrane</keyword>
<keyword evidence="5 9" id="KW-0472">Membrane</keyword>
<evidence type="ECO:0000256" key="4">
    <source>
        <dbReference type="ARBA" id="ARBA00022989"/>
    </source>
</evidence>
<keyword evidence="4 9" id="KW-1133">Transmembrane helix</keyword>
<dbReference type="AlphaFoldDB" id="A0A8J2KIS2"/>
<evidence type="ECO:0000256" key="3">
    <source>
        <dbReference type="ARBA" id="ARBA00022692"/>
    </source>
</evidence>
<evidence type="ECO:0000256" key="2">
    <source>
        <dbReference type="ARBA" id="ARBA00022475"/>
    </source>
</evidence>
<organism evidence="11 12">
    <name type="scientific">Allacma fusca</name>
    <dbReference type="NCBI Taxonomy" id="39272"/>
    <lineage>
        <taxon>Eukaryota</taxon>
        <taxon>Metazoa</taxon>
        <taxon>Ecdysozoa</taxon>
        <taxon>Arthropoda</taxon>
        <taxon>Hexapoda</taxon>
        <taxon>Collembola</taxon>
        <taxon>Symphypleona</taxon>
        <taxon>Sminthuridae</taxon>
        <taxon>Allacma</taxon>
    </lineage>
</organism>
<proteinExistence type="inferred from homology"/>
<keyword evidence="3 9" id="KW-0812">Transmembrane</keyword>
<dbReference type="OrthoDB" id="6612291at2759"/>
<name>A0A8J2KIS2_9HEXA</name>
<evidence type="ECO:0000259" key="10">
    <source>
        <dbReference type="PROSITE" id="PS50850"/>
    </source>
</evidence>
<dbReference type="PANTHER" id="PTHR48021:SF1">
    <property type="entry name" value="GH07001P-RELATED"/>
    <property type="match status" value="1"/>
</dbReference>
<dbReference type="InterPro" id="IPR050549">
    <property type="entry name" value="MFS_Trehalose_Transporter"/>
</dbReference>
<feature type="transmembrane region" description="Helical" evidence="9">
    <location>
        <begin position="118"/>
        <end position="137"/>
    </location>
</feature>
<comment type="subcellular location">
    <subcellularLocation>
        <location evidence="1">Cell membrane</location>
        <topology evidence="1">Multi-pass membrane protein</topology>
    </subcellularLocation>
</comment>
<dbReference type="GO" id="GO:0051119">
    <property type="term" value="F:sugar transmembrane transporter activity"/>
    <property type="evidence" value="ECO:0007669"/>
    <property type="project" value="InterPro"/>
</dbReference>
<dbReference type="FunFam" id="1.20.1250.20:FF:000055">
    <property type="entry name" value="Facilitated trehalose transporter Tret1-2 homolog"/>
    <property type="match status" value="1"/>
</dbReference>
<feature type="transmembrane region" description="Helical" evidence="9">
    <location>
        <begin position="177"/>
        <end position="199"/>
    </location>
</feature>
<comment type="caution">
    <text evidence="11">The sequence shown here is derived from an EMBL/GenBank/DDBJ whole genome shotgun (WGS) entry which is preliminary data.</text>
</comment>
<evidence type="ECO:0000256" key="6">
    <source>
        <dbReference type="ARBA" id="ARBA00023180"/>
    </source>
</evidence>
<feature type="transmembrane region" description="Helical" evidence="9">
    <location>
        <begin position="351"/>
        <end position="370"/>
    </location>
</feature>
<dbReference type="Pfam" id="PF00083">
    <property type="entry name" value="Sugar_tr"/>
    <property type="match status" value="1"/>
</dbReference>
<dbReference type="EMBL" id="CAJVCH010137616">
    <property type="protein sequence ID" value="CAG7726595.1"/>
    <property type="molecule type" value="Genomic_DNA"/>
</dbReference>
<keyword evidence="6" id="KW-0325">Glycoprotein</keyword>
<evidence type="ECO:0000256" key="1">
    <source>
        <dbReference type="ARBA" id="ARBA00004651"/>
    </source>
</evidence>
<dbReference type="InterPro" id="IPR044775">
    <property type="entry name" value="MFS_ERD6/Tret1-like"/>
</dbReference>